<comment type="caution">
    <text evidence="1">The sequence shown here is derived from an EMBL/GenBank/DDBJ whole genome shotgun (WGS) entry which is preliminary data.</text>
</comment>
<dbReference type="OrthoDB" id="5402283at2"/>
<reference evidence="1" key="1">
    <citation type="submission" date="2006-05" db="EMBL/GenBank/DDBJ databases">
        <title>Annotation of the draft genome assembly of Desulfuromonas acetoxidans DSM 684.</title>
        <authorList>
            <consortium name="US DOE Joint Genome Institute (JGI-ORNL)"/>
            <person name="Larimer F."/>
            <person name="Land M."/>
            <person name="Hauser L."/>
        </authorList>
    </citation>
    <scope>NUCLEOTIDE SEQUENCE [LARGE SCALE GENOMIC DNA]</scope>
    <source>
        <strain evidence="1">DSM 684</strain>
    </source>
</reference>
<dbReference type="Proteomes" id="UP000005695">
    <property type="component" value="Unassembled WGS sequence"/>
</dbReference>
<gene>
    <name evidence="1" type="ORF">Dace_1185</name>
</gene>
<accession>Q1JYJ0</accession>
<sequence>MAIAGSPKKLAQDLAEGYMSMTPPMLRQYTATDMKTILNNIAIVLRDLRQQTIPAEDVMAIKQRNTKMSRLNQASVVIRSFCKKRRIPV</sequence>
<dbReference type="AlphaFoldDB" id="Q1JYJ0"/>
<evidence type="ECO:0000313" key="2">
    <source>
        <dbReference type="Proteomes" id="UP000005695"/>
    </source>
</evidence>
<organism evidence="1 2">
    <name type="scientific">Desulfuromonas acetoxidans (strain DSM 684 / 11070)</name>
    <dbReference type="NCBI Taxonomy" id="281689"/>
    <lineage>
        <taxon>Bacteria</taxon>
        <taxon>Pseudomonadati</taxon>
        <taxon>Thermodesulfobacteriota</taxon>
        <taxon>Desulfuromonadia</taxon>
        <taxon>Desulfuromonadales</taxon>
        <taxon>Desulfuromonadaceae</taxon>
        <taxon>Desulfuromonas</taxon>
    </lineage>
</organism>
<evidence type="ECO:0000313" key="1">
    <source>
        <dbReference type="EMBL" id="EAT15216.1"/>
    </source>
</evidence>
<keyword evidence="2" id="KW-1185">Reference proteome</keyword>
<protein>
    <submittedName>
        <fullName evidence="1">Uncharacterized protein</fullName>
    </submittedName>
</protein>
<dbReference type="RefSeq" id="WP_006001134.1">
    <property type="nucleotide sequence ID" value="NZ_AAEW02000012.1"/>
</dbReference>
<reference evidence="1" key="2">
    <citation type="submission" date="2006-05" db="EMBL/GenBank/DDBJ databases">
        <title>Sequencing of the draft genome and assembly of Desulfuromonas acetoxidans DSM 684.</title>
        <authorList>
            <consortium name="US DOE Joint Genome Institute (JGI-PGF)"/>
            <person name="Copeland A."/>
            <person name="Lucas S."/>
            <person name="Lapidus A."/>
            <person name="Barry K."/>
            <person name="Detter J.C."/>
            <person name="Glavina del Rio T."/>
            <person name="Hammon N."/>
            <person name="Israni S."/>
            <person name="Dalin E."/>
            <person name="Tice H."/>
            <person name="Bruce D."/>
            <person name="Pitluck S."/>
            <person name="Richardson P."/>
        </authorList>
    </citation>
    <scope>NUCLEOTIDE SEQUENCE [LARGE SCALE GENOMIC DNA]</scope>
    <source>
        <strain evidence="1">DSM 684</strain>
    </source>
</reference>
<name>Q1JYJ0_DESA6</name>
<dbReference type="EMBL" id="AAEW02000012">
    <property type="protein sequence ID" value="EAT15216.1"/>
    <property type="molecule type" value="Genomic_DNA"/>
</dbReference>
<proteinExistence type="predicted"/>